<evidence type="ECO:0000256" key="5">
    <source>
        <dbReference type="ARBA" id="ARBA00023077"/>
    </source>
</evidence>
<comment type="similarity">
    <text evidence="8 9">Belongs to the TonB-dependent receptor family.</text>
</comment>
<accession>A0A2K9NDR7</accession>
<dbReference type="Pfam" id="PF00593">
    <property type="entry name" value="TonB_dep_Rec_b-barrel"/>
    <property type="match status" value="1"/>
</dbReference>
<dbReference type="CDD" id="cd01347">
    <property type="entry name" value="ligand_gated_channel"/>
    <property type="match status" value="1"/>
</dbReference>
<reference evidence="10 11" key="1">
    <citation type="submission" date="2017-12" db="EMBL/GenBank/DDBJ databases">
        <title>Genomes of bacteria within cyanobacterial aggregates.</title>
        <authorList>
            <person name="Cai H."/>
        </authorList>
    </citation>
    <scope>NUCLEOTIDE SEQUENCE [LARGE SCALE GENOMIC DNA]</scope>
    <source>
        <strain evidence="10 11">TH16</strain>
    </source>
</reference>
<evidence type="ECO:0000256" key="3">
    <source>
        <dbReference type="ARBA" id="ARBA00022452"/>
    </source>
</evidence>
<dbReference type="InterPro" id="IPR039426">
    <property type="entry name" value="TonB-dep_rcpt-like"/>
</dbReference>
<keyword evidence="5 9" id="KW-0798">TonB box</keyword>
<dbReference type="InterPro" id="IPR012910">
    <property type="entry name" value="Plug_dom"/>
</dbReference>
<keyword evidence="11" id="KW-1185">Reference proteome</keyword>
<dbReference type="Pfam" id="PF07715">
    <property type="entry name" value="Plug"/>
    <property type="match status" value="1"/>
</dbReference>
<dbReference type="GO" id="GO:0009279">
    <property type="term" value="C:cell outer membrane"/>
    <property type="evidence" value="ECO:0007669"/>
    <property type="project" value="UniProtKB-SubCell"/>
</dbReference>
<evidence type="ECO:0000256" key="6">
    <source>
        <dbReference type="ARBA" id="ARBA00023136"/>
    </source>
</evidence>
<evidence type="ECO:0000256" key="9">
    <source>
        <dbReference type="RuleBase" id="RU003357"/>
    </source>
</evidence>
<keyword evidence="7 8" id="KW-0998">Cell outer membrane</keyword>
<comment type="subcellular location">
    <subcellularLocation>
        <location evidence="1 8">Cell outer membrane</location>
        <topology evidence="1 8">Multi-pass membrane protein</topology>
    </subcellularLocation>
</comment>
<evidence type="ECO:0000256" key="1">
    <source>
        <dbReference type="ARBA" id="ARBA00004571"/>
    </source>
</evidence>
<dbReference type="InterPro" id="IPR000531">
    <property type="entry name" value="Beta-barrel_TonB"/>
</dbReference>
<dbReference type="AlphaFoldDB" id="A0A2K9NDR7"/>
<dbReference type="PANTHER" id="PTHR47234">
    <property type="match status" value="1"/>
</dbReference>
<dbReference type="PROSITE" id="PS52016">
    <property type="entry name" value="TONB_DEPENDENT_REC_3"/>
    <property type="match status" value="1"/>
</dbReference>
<dbReference type="PANTHER" id="PTHR47234:SF3">
    <property type="entry name" value="SECRETIN_TONB SHORT N-TERMINAL DOMAIN-CONTAINING PROTEIN"/>
    <property type="match status" value="1"/>
</dbReference>
<dbReference type="Proteomes" id="UP000234752">
    <property type="component" value="Chromosome eg_1"/>
</dbReference>
<dbReference type="InterPro" id="IPR036942">
    <property type="entry name" value="Beta-barrel_TonB_sf"/>
</dbReference>
<evidence type="ECO:0000313" key="11">
    <source>
        <dbReference type="Proteomes" id="UP000234752"/>
    </source>
</evidence>
<proteinExistence type="inferred from homology"/>
<dbReference type="Gene3D" id="2.170.130.10">
    <property type="entry name" value="TonB-dependent receptor, plug domain"/>
    <property type="match status" value="1"/>
</dbReference>
<dbReference type="SUPFAM" id="SSF56935">
    <property type="entry name" value="Porins"/>
    <property type="match status" value="1"/>
</dbReference>
<evidence type="ECO:0000256" key="4">
    <source>
        <dbReference type="ARBA" id="ARBA00022692"/>
    </source>
</evidence>
<dbReference type="InterPro" id="IPR037066">
    <property type="entry name" value="Plug_dom_sf"/>
</dbReference>
<name>A0A2K9NDR7_9PROT</name>
<evidence type="ECO:0000256" key="7">
    <source>
        <dbReference type="ARBA" id="ARBA00023237"/>
    </source>
</evidence>
<keyword evidence="2 8" id="KW-0813">Transport</keyword>
<evidence type="ECO:0000256" key="8">
    <source>
        <dbReference type="PROSITE-ProRule" id="PRU01360"/>
    </source>
</evidence>
<keyword evidence="10" id="KW-0675">Receptor</keyword>
<dbReference type="EMBL" id="CP025611">
    <property type="protein sequence ID" value="AUN31229.1"/>
    <property type="molecule type" value="Genomic_DNA"/>
</dbReference>
<dbReference type="OrthoDB" id="7483329at2"/>
<keyword evidence="6 8" id="KW-0472">Membrane</keyword>
<evidence type="ECO:0000313" key="10">
    <source>
        <dbReference type="EMBL" id="AUN31229.1"/>
    </source>
</evidence>
<gene>
    <name evidence="10" type="ORF">C0V82_14055</name>
</gene>
<evidence type="ECO:0000256" key="2">
    <source>
        <dbReference type="ARBA" id="ARBA00022448"/>
    </source>
</evidence>
<keyword evidence="3 8" id="KW-1134">Transmembrane beta strand</keyword>
<organism evidence="10 11">
    <name type="scientific">Niveispirillum cyanobacteriorum</name>
    <dbReference type="NCBI Taxonomy" id="1612173"/>
    <lineage>
        <taxon>Bacteria</taxon>
        <taxon>Pseudomonadati</taxon>
        <taxon>Pseudomonadota</taxon>
        <taxon>Alphaproteobacteria</taxon>
        <taxon>Rhodospirillales</taxon>
        <taxon>Azospirillaceae</taxon>
        <taxon>Niveispirillum</taxon>
    </lineage>
</organism>
<dbReference type="RefSeq" id="WP_102112836.1">
    <property type="nucleotide sequence ID" value="NZ_BMGN01000005.1"/>
</dbReference>
<dbReference type="KEGG" id="ncb:C0V82_14055"/>
<sequence>MGKELKYLTFTGASALALLAMSPALAQPADLEEIIVIGSRFEPRVVTESPTPIDSISAEELTRGGATDLQSMLKVAVPSFSTPRPTAAGALDFLTPPTMRGLSTGQLLVLVNGKRRHTAPGVNAGNQIGRGDVAYDFNAIPTAAISRVEVLRDGAAAQYGSDAIAGVMNVQLAKGTDGTASAMYGITGEGDGQHVELSAGKGIDLGDDGFARLTVQYKHHEETDRAAPDTRQQYFGRNAAGALVAPSGNYGSGVGLTPSNGTLDPREATIDRDMWNFGEPKYEQLALFLNAEKPLSDDVTAYGFGGYSRLKGNSFNFFRRAGQDETLRSLYPDGFMPIQEIEIINGSGAVGVRGDDLAGFGWDLSTLYGGSRINTGYSNTANVSQGTASKTSFDRGFNDFRQWTTNLDFTREIPVGGGEPLKFAFGFEYRKEIYELGVGEPDSYANGGVPILDGPNAGRPAPVGAQPGGGNTPEDATKQDRNSKAAYVELERDFFDERLTLSGALRYEDFSDFGDTTNYKLAGRFEITDELALRGSFGSGFRAPALAQSYFSSTNVSFVNGQPLRTRNISVNHPTAALVGATALKPEKSDNISTGVVFSSGDFDATVDYYRIEITDRIAMSSNFQSTALTNLLAARGYPGLGAISYLTNAVDTTTKGVDITLRYKHDLDEWGEVTGTFAANFNETKFDRIAGTPAALSAIGITTVLFDLSQQVRFTDSMPKDKFTANLNWQKDALHLNLTGTRYGEVAQVALTNRTPAQIAALTPGYKVKLVPVSATSANSDIIQYYRADIVVDIEAGYDLTDDFTLSAGVSNLFDQYPEKQIASTAASVAAGTNGADNNGTFPYAYIAPYGVNGRAFHVKATYRF</sequence>
<protein>
    <submittedName>
        <fullName evidence="10">TonB-dependent receptor</fullName>
    </submittedName>
</protein>
<keyword evidence="4 8" id="KW-0812">Transmembrane</keyword>
<dbReference type="Gene3D" id="2.40.170.20">
    <property type="entry name" value="TonB-dependent receptor, beta-barrel domain"/>
    <property type="match status" value="1"/>
</dbReference>